<comment type="caution">
    <text evidence="1">The sequence shown here is derived from an EMBL/GenBank/DDBJ whole genome shotgun (WGS) entry which is preliminary data.</text>
</comment>
<dbReference type="EMBL" id="MOXJ01000001">
    <property type="protein sequence ID" value="PDO11673.1"/>
    <property type="molecule type" value="Genomic_DNA"/>
</dbReference>
<dbReference type="GO" id="GO:0019213">
    <property type="term" value="F:deacetylase activity"/>
    <property type="evidence" value="ECO:0007669"/>
    <property type="project" value="InterPro"/>
</dbReference>
<organism evidence="1 2">
    <name type="scientific">Candidatus Reconcilbacillus cellulovorans</name>
    <dbReference type="NCBI Taxonomy" id="1906605"/>
    <lineage>
        <taxon>Bacteria</taxon>
        <taxon>Bacillati</taxon>
        <taxon>Bacillota</taxon>
        <taxon>Bacilli</taxon>
        <taxon>Bacillales</taxon>
        <taxon>Paenibacillaceae</taxon>
        <taxon>Candidatus Reconcilbacillus</taxon>
    </lineage>
</organism>
<sequence>MKEGLDLLVVAAHPDDAEIGAGGLMAKYAAAGLRVGVVDLTQAEMSSNGTPEIRQAESERASSVLGLAVRVNLGLPDRTFAREPEAIDRLVRAIRELRPRVVLAPHWDDRHPDHVACSRITEEAVFSAKLRRYLPDVEPFEVGRLYFYFINGWAHPDIAVDVTDVYEIKRRALRCYESQFTPPGTDGRYVATPLNTGYLDFVETRDRSVGRLISAEYAEGFAAKGPVRVERL</sequence>
<dbReference type="NCBIfam" id="TIGR04001">
    <property type="entry name" value="thiol_BshB1"/>
    <property type="match status" value="1"/>
</dbReference>
<dbReference type="PANTHER" id="PTHR12993:SF30">
    <property type="entry name" value="N-ACETYL-ALPHA-D-GLUCOSAMINYL L-MALATE DEACETYLASE 1"/>
    <property type="match status" value="1"/>
</dbReference>
<dbReference type="AlphaFoldDB" id="A0A2A6E3W7"/>
<gene>
    <name evidence="1" type="ORF">BLM47_00715</name>
</gene>
<dbReference type="InterPro" id="IPR003737">
    <property type="entry name" value="GlcNAc_PI_deacetylase-related"/>
</dbReference>
<dbReference type="InterPro" id="IPR023842">
    <property type="entry name" value="Bacillithiol_biosynth_BshB1"/>
</dbReference>
<protein>
    <submittedName>
        <fullName evidence="1">Bacillithiol biosynthesis deacetylase BshB1</fullName>
    </submittedName>
</protein>
<dbReference type="Proteomes" id="UP000243688">
    <property type="component" value="Unassembled WGS sequence"/>
</dbReference>
<dbReference type="SUPFAM" id="SSF102588">
    <property type="entry name" value="LmbE-like"/>
    <property type="match status" value="1"/>
</dbReference>
<dbReference type="InterPro" id="IPR024078">
    <property type="entry name" value="LmbE-like_dom_sf"/>
</dbReference>
<dbReference type="Pfam" id="PF02585">
    <property type="entry name" value="PIG-L"/>
    <property type="match status" value="1"/>
</dbReference>
<name>A0A2A6E3W7_9BACL</name>
<proteinExistence type="predicted"/>
<dbReference type="Gene3D" id="3.40.50.10320">
    <property type="entry name" value="LmbE-like"/>
    <property type="match status" value="1"/>
</dbReference>
<reference evidence="1 2" key="1">
    <citation type="submission" date="2016-12" db="EMBL/GenBank/DDBJ databases">
        <title>Candidatus Reconcilibacillus cellulovorans genome.</title>
        <authorList>
            <person name="Kolinko S."/>
            <person name="Wu Y.-W."/>
            <person name="Tachea F."/>
            <person name="Denzel E."/>
            <person name="Hiras J."/>
            <person name="Baecker N."/>
            <person name="Chan L.J."/>
            <person name="Eichorst S.A."/>
            <person name="Frey D."/>
            <person name="Adams P.D."/>
            <person name="Pray T."/>
            <person name="Tanjore D."/>
            <person name="Petzold C.J."/>
            <person name="Gladden J.M."/>
            <person name="Simmons B.A."/>
            <person name="Singer S.W."/>
        </authorList>
    </citation>
    <scope>NUCLEOTIDE SEQUENCE [LARGE SCALE GENOMIC DNA]</scope>
    <source>
        <strain evidence="1">JTherm</strain>
    </source>
</reference>
<dbReference type="GO" id="GO:0016811">
    <property type="term" value="F:hydrolase activity, acting on carbon-nitrogen (but not peptide) bonds, in linear amides"/>
    <property type="evidence" value="ECO:0007669"/>
    <property type="project" value="TreeGrafter"/>
</dbReference>
<accession>A0A2A6E3W7</accession>
<evidence type="ECO:0000313" key="1">
    <source>
        <dbReference type="EMBL" id="PDO11673.1"/>
    </source>
</evidence>
<dbReference type="PANTHER" id="PTHR12993">
    <property type="entry name" value="N-ACETYLGLUCOSAMINYL-PHOSPHATIDYLINOSITOL DE-N-ACETYLASE-RELATED"/>
    <property type="match status" value="1"/>
</dbReference>
<evidence type="ECO:0000313" key="2">
    <source>
        <dbReference type="Proteomes" id="UP000243688"/>
    </source>
</evidence>
<dbReference type="GO" id="GO:0071793">
    <property type="term" value="P:bacillithiol biosynthetic process"/>
    <property type="evidence" value="ECO:0007669"/>
    <property type="project" value="InterPro"/>
</dbReference>